<gene>
    <name evidence="1" type="ORF">KIN20_018374</name>
</gene>
<evidence type="ECO:0000313" key="2">
    <source>
        <dbReference type="Proteomes" id="UP001196413"/>
    </source>
</evidence>
<sequence length="131" mass="14871">MTTLMEQTQNPSILDGVPLSLLVFYDPIERRKRGLDKAAMETCFAIINTALVTKSIISADLCWRLLAVALEGLQFFLSEKLKLFRKAQISVDLQLDIERIGRHLLKNGLSLNEIGQYLRVSWIYNAISAME</sequence>
<dbReference type="AlphaFoldDB" id="A0AAD5QS31"/>
<dbReference type="EMBL" id="JAHQIW010003651">
    <property type="protein sequence ID" value="KAJ1359605.1"/>
    <property type="molecule type" value="Genomic_DNA"/>
</dbReference>
<keyword evidence="2" id="KW-1185">Reference proteome</keyword>
<name>A0AAD5QS31_PARTN</name>
<proteinExistence type="predicted"/>
<protein>
    <submittedName>
        <fullName evidence="1">Uncharacterized protein</fullName>
    </submittedName>
</protein>
<evidence type="ECO:0000313" key="1">
    <source>
        <dbReference type="EMBL" id="KAJ1359605.1"/>
    </source>
</evidence>
<reference evidence="1" key="1">
    <citation type="submission" date="2021-06" db="EMBL/GenBank/DDBJ databases">
        <title>Parelaphostrongylus tenuis whole genome reference sequence.</title>
        <authorList>
            <person name="Garwood T.J."/>
            <person name="Larsen P.A."/>
            <person name="Fountain-Jones N.M."/>
            <person name="Garbe J.R."/>
            <person name="Macchietto M.G."/>
            <person name="Kania S.A."/>
            <person name="Gerhold R.W."/>
            <person name="Richards J.E."/>
            <person name="Wolf T.M."/>
        </authorList>
    </citation>
    <scope>NUCLEOTIDE SEQUENCE</scope>
    <source>
        <strain evidence="1">MNPRO001-30</strain>
        <tissue evidence="1">Meninges</tissue>
    </source>
</reference>
<dbReference type="Proteomes" id="UP001196413">
    <property type="component" value="Unassembled WGS sequence"/>
</dbReference>
<accession>A0AAD5QS31</accession>
<organism evidence="1 2">
    <name type="scientific">Parelaphostrongylus tenuis</name>
    <name type="common">Meningeal worm</name>
    <dbReference type="NCBI Taxonomy" id="148309"/>
    <lineage>
        <taxon>Eukaryota</taxon>
        <taxon>Metazoa</taxon>
        <taxon>Ecdysozoa</taxon>
        <taxon>Nematoda</taxon>
        <taxon>Chromadorea</taxon>
        <taxon>Rhabditida</taxon>
        <taxon>Rhabditina</taxon>
        <taxon>Rhabditomorpha</taxon>
        <taxon>Strongyloidea</taxon>
        <taxon>Metastrongylidae</taxon>
        <taxon>Parelaphostrongylus</taxon>
    </lineage>
</organism>
<comment type="caution">
    <text evidence="1">The sequence shown here is derived from an EMBL/GenBank/DDBJ whole genome shotgun (WGS) entry which is preliminary data.</text>
</comment>